<dbReference type="AlphaFoldDB" id="A0A494XFE6"/>
<dbReference type="RefSeq" id="WP_121278705.1">
    <property type="nucleotide sequence ID" value="NZ_RBZV01000006.1"/>
</dbReference>
<name>A0A494XFE6_9BURK</name>
<keyword evidence="2" id="KW-1185">Reference proteome</keyword>
<dbReference type="OrthoDB" id="9256159at2"/>
<accession>A0A494XFE6</accession>
<reference evidence="1 2" key="1">
    <citation type="submission" date="2018-10" db="EMBL/GenBank/DDBJ databases">
        <title>Paraburkholderia sp. 7MK8-2, isolated from soil.</title>
        <authorList>
            <person name="Gao Z.-H."/>
            <person name="Qiu L.-H."/>
        </authorList>
    </citation>
    <scope>NUCLEOTIDE SEQUENCE [LARGE SCALE GENOMIC DNA]</scope>
    <source>
        <strain evidence="1 2">7MK8-2</strain>
    </source>
</reference>
<protein>
    <submittedName>
        <fullName evidence="1">Uncharacterized protein</fullName>
    </submittedName>
</protein>
<proteinExistence type="predicted"/>
<comment type="caution">
    <text evidence="1">The sequence shown here is derived from an EMBL/GenBank/DDBJ whole genome shotgun (WGS) entry which is preliminary data.</text>
</comment>
<evidence type="ECO:0000313" key="2">
    <source>
        <dbReference type="Proteomes" id="UP000280434"/>
    </source>
</evidence>
<evidence type="ECO:0000313" key="1">
    <source>
        <dbReference type="EMBL" id="RKP46869.1"/>
    </source>
</evidence>
<gene>
    <name evidence="1" type="ORF">D7S89_16055</name>
</gene>
<sequence>MDMLDKMVSWEDGTLAPSAVIEMMQELIDSGEIEHQSDTYQFMARALVDAALCRPRLVH</sequence>
<dbReference type="Proteomes" id="UP000280434">
    <property type="component" value="Unassembled WGS sequence"/>
</dbReference>
<dbReference type="EMBL" id="RBZV01000006">
    <property type="protein sequence ID" value="RKP46869.1"/>
    <property type="molecule type" value="Genomic_DNA"/>
</dbReference>
<organism evidence="1 2">
    <name type="scientific">Trinickia fusca</name>
    <dbReference type="NCBI Taxonomy" id="2419777"/>
    <lineage>
        <taxon>Bacteria</taxon>
        <taxon>Pseudomonadati</taxon>
        <taxon>Pseudomonadota</taxon>
        <taxon>Betaproteobacteria</taxon>
        <taxon>Burkholderiales</taxon>
        <taxon>Burkholderiaceae</taxon>
        <taxon>Trinickia</taxon>
    </lineage>
</organism>